<accession>A0A2S6IE98</accession>
<dbReference type="Proteomes" id="UP000239002">
    <property type="component" value="Unassembled WGS sequence"/>
</dbReference>
<dbReference type="InterPro" id="IPR007372">
    <property type="entry name" value="Lipid/polyisoprenoid-bd_YceI"/>
</dbReference>
<name>A0A2S6IE98_9FLAO</name>
<evidence type="ECO:0000259" key="1">
    <source>
        <dbReference type="Pfam" id="PF04264"/>
    </source>
</evidence>
<evidence type="ECO:0000313" key="3">
    <source>
        <dbReference type="Proteomes" id="UP000239002"/>
    </source>
</evidence>
<dbReference type="Pfam" id="PF04264">
    <property type="entry name" value="YceI"/>
    <property type="match status" value="1"/>
</dbReference>
<keyword evidence="3" id="KW-1185">Reference proteome</keyword>
<sequence>MKKIALLLFVAGLTFSCTEKKEEKATEEVATEKTTETTYNYKSDQTTLTWTAYKTPQKVGVSGTFDTIKVTGNKASNNAEEVLAGAAFKIDGLSVNSKNEIRDPKLVEFFFKNLVNPTFNGEFGTFNNGTVDVTLNFNEVEKVIPFTYTLVENKLTINGTIDMIEDFNATKSFDAIHEACKELHNGKTWPDVAIEVVAQL</sequence>
<dbReference type="Gene3D" id="2.40.128.110">
    <property type="entry name" value="Lipid/polyisoprenoid-binding, YceI-like"/>
    <property type="match status" value="1"/>
</dbReference>
<comment type="caution">
    <text evidence="2">The sequence shown here is derived from an EMBL/GenBank/DDBJ whole genome shotgun (WGS) entry which is preliminary data.</text>
</comment>
<dbReference type="SUPFAM" id="SSF101874">
    <property type="entry name" value="YceI-like"/>
    <property type="match status" value="1"/>
</dbReference>
<dbReference type="InterPro" id="IPR036761">
    <property type="entry name" value="TTHA0802/YceI-like_sf"/>
</dbReference>
<proteinExistence type="predicted"/>
<reference evidence="2 3" key="1">
    <citation type="submission" date="2018-02" db="EMBL/GenBank/DDBJ databases">
        <title>Genomic Encyclopedia of Archaeal and Bacterial Type Strains, Phase II (KMG-II): from individual species to whole genera.</title>
        <authorList>
            <person name="Goeker M."/>
        </authorList>
    </citation>
    <scope>NUCLEOTIDE SEQUENCE [LARGE SCALE GENOMIC DNA]</scope>
    <source>
        <strain evidence="2 3">DSM 16809</strain>
    </source>
</reference>
<dbReference type="AlphaFoldDB" id="A0A2S6IE98"/>
<dbReference type="RefSeq" id="WP_104516738.1">
    <property type="nucleotide sequence ID" value="NZ_MQVW01000002.1"/>
</dbReference>
<dbReference type="PROSITE" id="PS51257">
    <property type="entry name" value="PROKAR_LIPOPROTEIN"/>
    <property type="match status" value="1"/>
</dbReference>
<protein>
    <submittedName>
        <fullName evidence="2">YceI-like domain-containing protein</fullName>
    </submittedName>
</protein>
<gene>
    <name evidence="2" type="ORF">LY01_02946</name>
</gene>
<evidence type="ECO:0000313" key="2">
    <source>
        <dbReference type="EMBL" id="PPK92545.1"/>
    </source>
</evidence>
<feature type="domain" description="Lipid/polyisoprenoid-binding YceI-like" evidence="1">
    <location>
        <begin position="39"/>
        <end position="171"/>
    </location>
</feature>
<dbReference type="EMBL" id="PTJE01000010">
    <property type="protein sequence ID" value="PPK92545.1"/>
    <property type="molecule type" value="Genomic_DNA"/>
</dbReference>
<organism evidence="2 3">
    <name type="scientific">Nonlabens xylanidelens</name>
    <dbReference type="NCBI Taxonomy" id="191564"/>
    <lineage>
        <taxon>Bacteria</taxon>
        <taxon>Pseudomonadati</taxon>
        <taxon>Bacteroidota</taxon>
        <taxon>Flavobacteriia</taxon>
        <taxon>Flavobacteriales</taxon>
        <taxon>Flavobacteriaceae</taxon>
        <taxon>Nonlabens</taxon>
    </lineage>
</organism>
<dbReference type="OrthoDB" id="5292899at2"/>